<sequence>MGPDNPSIVLIGEAPGRNEIKLGRPFVGVSGKELTKMIELSGLGRDDVYITSVVRVRPYSIKNTIDSQGKQIIKHPNWTPSKKEVKIFAPLFDWEIQTLAPKLLVPLGNTSIQRLLVPQANVGNLHGQIFQDHIMQISGTGQYHPGKW</sequence>
<accession>A0AAJ1MAA8</accession>
<dbReference type="SMART" id="SM00987">
    <property type="entry name" value="UreE_C"/>
    <property type="match status" value="1"/>
</dbReference>
<dbReference type="Proteomes" id="UP001220670">
    <property type="component" value="Unassembled WGS sequence"/>
</dbReference>
<keyword evidence="4" id="KW-0378">Hydrolase</keyword>
<evidence type="ECO:0000256" key="4">
    <source>
        <dbReference type="ARBA" id="ARBA00022801"/>
    </source>
</evidence>
<dbReference type="EMBL" id="JAQONE010000001">
    <property type="protein sequence ID" value="MDC2828824.1"/>
    <property type="molecule type" value="Genomic_DNA"/>
</dbReference>
<keyword evidence="6" id="KW-0411">Iron-sulfur</keyword>
<dbReference type="GO" id="GO:0006281">
    <property type="term" value="P:DNA repair"/>
    <property type="evidence" value="ECO:0007669"/>
    <property type="project" value="UniProtKB-KW"/>
</dbReference>
<dbReference type="GO" id="GO:0046872">
    <property type="term" value="F:metal ion binding"/>
    <property type="evidence" value="ECO:0007669"/>
    <property type="project" value="UniProtKB-KW"/>
</dbReference>
<name>A0AAJ1MAA8_LIMMU</name>
<evidence type="ECO:0000256" key="2">
    <source>
        <dbReference type="ARBA" id="ARBA00022723"/>
    </source>
</evidence>
<dbReference type="AlphaFoldDB" id="A0AAJ1MAA8"/>
<dbReference type="RefSeq" id="WP_272209580.1">
    <property type="nucleotide sequence ID" value="NZ_JAQOMV010000011.1"/>
</dbReference>
<dbReference type="PANTHER" id="PTHR33693:SF1">
    <property type="entry name" value="TYPE-4 URACIL-DNA GLYCOSYLASE"/>
    <property type="match status" value="1"/>
</dbReference>
<dbReference type="SUPFAM" id="SSF52141">
    <property type="entry name" value="Uracil-DNA glycosylase-like"/>
    <property type="match status" value="1"/>
</dbReference>
<evidence type="ECO:0000256" key="1">
    <source>
        <dbReference type="ARBA" id="ARBA00022485"/>
    </source>
</evidence>
<dbReference type="InterPro" id="IPR051536">
    <property type="entry name" value="UDG_Type-4/5"/>
</dbReference>
<comment type="caution">
    <text evidence="9">The sequence shown here is derived from an EMBL/GenBank/DDBJ whole genome shotgun (WGS) entry which is preliminary data.</text>
</comment>
<evidence type="ECO:0000256" key="3">
    <source>
        <dbReference type="ARBA" id="ARBA00022763"/>
    </source>
</evidence>
<keyword evidence="1" id="KW-0004">4Fe-4S</keyword>
<reference evidence="9" key="1">
    <citation type="submission" date="2023-01" db="EMBL/GenBank/DDBJ databases">
        <title>Genome analysis of 13 Lactobacillus isolated from gut of wild boar.</title>
        <authorList>
            <person name="Papp P."/>
            <person name="Libisch B."/>
            <person name="Nagy T."/>
            <person name="Olasz F."/>
        </authorList>
    </citation>
    <scope>NUCLEOTIDE SEQUENCE</scope>
    <source>
        <strain evidence="9">F146</strain>
    </source>
</reference>
<organism evidence="9 10">
    <name type="scientific">Limosilactobacillus mucosae</name>
    <name type="common">Lactobacillus mucosae</name>
    <dbReference type="NCBI Taxonomy" id="97478"/>
    <lineage>
        <taxon>Bacteria</taxon>
        <taxon>Bacillati</taxon>
        <taxon>Bacillota</taxon>
        <taxon>Bacilli</taxon>
        <taxon>Lactobacillales</taxon>
        <taxon>Lactobacillaceae</taxon>
        <taxon>Limosilactobacillus</taxon>
    </lineage>
</organism>
<dbReference type="GO" id="GO:0051539">
    <property type="term" value="F:4 iron, 4 sulfur cluster binding"/>
    <property type="evidence" value="ECO:0007669"/>
    <property type="project" value="UniProtKB-KW"/>
</dbReference>
<dbReference type="InterPro" id="IPR005122">
    <property type="entry name" value="Uracil-DNA_glycosylase-like"/>
</dbReference>
<keyword evidence="3" id="KW-0227">DNA damage</keyword>
<keyword evidence="7" id="KW-0234">DNA repair</keyword>
<evidence type="ECO:0000256" key="7">
    <source>
        <dbReference type="ARBA" id="ARBA00023204"/>
    </source>
</evidence>
<keyword evidence="5" id="KW-0408">Iron</keyword>
<evidence type="ECO:0000313" key="9">
    <source>
        <dbReference type="EMBL" id="MDC2828824.1"/>
    </source>
</evidence>
<dbReference type="Gene3D" id="3.40.470.10">
    <property type="entry name" value="Uracil-DNA glycosylase-like domain"/>
    <property type="match status" value="1"/>
</dbReference>
<keyword evidence="2" id="KW-0479">Metal-binding</keyword>
<evidence type="ECO:0000313" key="10">
    <source>
        <dbReference type="Proteomes" id="UP001220670"/>
    </source>
</evidence>
<dbReference type="GO" id="GO:0097506">
    <property type="term" value="F:deaminated base DNA N-glycosylase activity"/>
    <property type="evidence" value="ECO:0007669"/>
    <property type="project" value="UniProtKB-ARBA"/>
</dbReference>
<feature type="domain" description="Uracil-DNA glycosylase-like" evidence="8">
    <location>
        <begin position="1"/>
        <end position="134"/>
    </location>
</feature>
<protein>
    <submittedName>
        <fullName evidence="9">Uracil-DNA glycosylase</fullName>
    </submittedName>
</protein>
<dbReference type="Pfam" id="PF03167">
    <property type="entry name" value="UDG"/>
    <property type="match status" value="1"/>
</dbReference>
<evidence type="ECO:0000256" key="6">
    <source>
        <dbReference type="ARBA" id="ARBA00023014"/>
    </source>
</evidence>
<dbReference type="InterPro" id="IPR036895">
    <property type="entry name" value="Uracil-DNA_glycosylase-like_sf"/>
</dbReference>
<evidence type="ECO:0000259" key="8">
    <source>
        <dbReference type="SMART" id="SM00986"/>
    </source>
</evidence>
<evidence type="ECO:0000256" key="5">
    <source>
        <dbReference type="ARBA" id="ARBA00023004"/>
    </source>
</evidence>
<dbReference type="PANTHER" id="PTHR33693">
    <property type="entry name" value="TYPE-5 URACIL-DNA GLYCOSYLASE"/>
    <property type="match status" value="1"/>
</dbReference>
<dbReference type="SMART" id="SM00986">
    <property type="entry name" value="UDG"/>
    <property type="match status" value="1"/>
</dbReference>
<gene>
    <name evidence="9" type="ORF">PO250_00440</name>
</gene>
<proteinExistence type="predicted"/>
<dbReference type="CDD" id="cd10030">
    <property type="entry name" value="UDG-F4_TTUDGA_SPO1dp_like"/>
    <property type="match status" value="1"/>
</dbReference>